<evidence type="ECO:0000256" key="2">
    <source>
        <dbReference type="ARBA" id="ARBA00022670"/>
    </source>
</evidence>
<reference evidence="8 9" key="1">
    <citation type="submission" date="2017-08" db="EMBL/GenBank/DDBJ databases">
        <title>Infants hospitalized years apart are colonized by the same room-sourced microbial strains.</title>
        <authorList>
            <person name="Brooks B."/>
            <person name="Olm M.R."/>
            <person name="Firek B.A."/>
            <person name="Baker R."/>
            <person name="Thomas B.C."/>
            <person name="Morowitz M.J."/>
            <person name="Banfield J.F."/>
        </authorList>
    </citation>
    <scope>NUCLEOTIDE SEQUENCE [LARGE SCALE GENOMIC DNA]</scope>
    <source>
        <strain evidence="8">S2_003_000_R2_4</strain>
    </source>
</reference>
<dbReference type="FunFam" id="3.40.50.1820:FF:000028">
    <property type="entry name" value="S9 family peptidase"/>
    <property type="match status" value="1"/>
</dbReference>
<protein>
    <submittedName>
        <fullName evidence="8">Peptidase S9</fullName>
    </submittedName>
</protein>
<evidence type="ECO:0000256" key="1">
    <source>
        <dbReference type="ARBA" id="ARBA00010040"/>
    </source>
</evidence>
<proteinExistence type="inferred from homology"/>
<comment type="caution">
    <text evidence="8">The sequence shown here is derived from an EMBL/GenBank/DDBJ whole genome shotgun (WGS) entry which is preliminary data.</text>
</comment>
<keyword evidence="5" id="KW-0720">Serine protease</keyword>
<dbReference type="InterPro" id="IPR011042">
    <property type="entry name" value="6-blade_b-propeller_TolB-like"/>
</dbReference>
<keyword evidence="3 6" id="KW-0732">Signal</keyword>
<dbReference type="Pfam" id="PF00326">
    <property type="entry name" value="Peptidase_S9"/>
    <property type="match status" value="1"/>
</dbReference>
<keyword evidence="2" id="KW-0645">Protease</keyword>
<dbReference type="Pfam" id="PF07676">
    <property type="entry name" value="PD40"/>
    <property type="match status" value="1"/>
</dbReference>
<dbReference type="Gene3D" id="3.40.50.1820">
    <property type="entry name" value="alpha/beta hydrolase"/>
    <property type="match status" value="1"/>
</dbReference>
<accession>A0A2W5V3C8</accession>
<dbReference type="InterPro" id="IPR029058">
    <property type="entry name" value="AB_hydrolase_fold"/>
</dbReference>
<feature type="domain" description="Peptidase S9 prolyl oligopeptidase catalytic" evidence="7">
    <location>
        <begin position="488"/>
        <end position="698"/>
    </location>
</feature>
<name>A0A2W5V3C8_9CAUL</name>
<evidence type="ECO:0000259" key="7">
    <source>
        <dbReference type="Pfam" id="PF00326"/>
    </source>
</evidence>
<gene>
    <name evidence="8" type="ORF">DI526_09870</name>
</gene>
<comment type="similarity">
    <text evidence="1">Belongs to the peptidase S9C family.</text>
</comment>
<dbReference type="Proteomes" id="UP000249393">
    <property type="component" value="Unassembled WGS sequence"/>
</dbReference>
<dbReference type="RefSeq" id="WP_304277156.1">
    <property type="nucleotide sequence ID" value="NZ_QFQZ01000025.1"/>
</dbReference>
<dbReference type="InterPro" id="IPR011659">
    <property type="entry name" value="WD40"/>
</dbReference>
<dbReference type="PANTHER" id="PTHR42776:SF13">
    <property type="entry name" value="DIPEPTIDYL-PEPTIDASE 5"/>
    <property type="match status" value="1"/>
</dbReference>
<dbReference type="Gene3D" id="2.120.10.30">
    <property type="entry name" value="TolB, C-terminal domain"/>
    <property type="match status" value="2"/>
</dbReference>
<evidence type="ECO:0000256" key="4">
    <source>
        <dbReference type="ARBA" id="ARBA00022801"/>
    </source>
</evidence>
<feature type="chain" id="PRO_5015860376" evidence="6">
    <location>
        <begin position="25"/>
        <end position="703"/>
    </location>
</feature>
<evidence type="ECO:0000313" key="8">
    <source>
        <dbReference type="EMBL" id="PZR34549.1"/>
    </source>
</evidence>
<dbReference type="GO" id="GO:0004252">
    <property type="term" value="F:serine-type endopeptidase activity"/>
    <property type="evidence" value="ECO:0007669"/>
    <property type="project" value="TreeGrafter"/>
</dbReference>
<dbReference type="GO" id="GO:0006508">
    <property type="term" value="P:proteolysis"/>
    <property type="evidence" value="ECO:0007669"/>
    <property type="project" value="UniProtKB-KW"/>
</dbReference>
<dbReference type="AlphaFoldDB" id="A0A2W5V3C8"/>
<feature type="signal peptide" evidence="6">
    <location>
        <begin position="1"/>
        <end position="24"/>
    </location>
</feature>
<organism evidence="8 9">
    <name type="scientific">Caulobacter segnis</name>
    <dbReference type="NCBI Taxonomy" id="88688"/>
    <lineage>
        <taxon>Bacteria</taxon>
        <taxon>Pseudomonadati</taxon>
        <taxon>Pseudomonadota</taxon>
        <taxon>Alphaproteobacteria</taxon>
        <taxon>Caulobacterales</taxon>
        <taxon>Caulobacteraceae</taxon>
        <taxon>Caulobacter</taxon>
    </lineage>
</organism>
<evidence type="ECO:0000256" key="6">
    <source>
        <dbReference type="SAM" id="SignalP"/>
    </source>
</evidence>
<keyword evidence="4" id="KW-0378">Hydrolase</keyword>
<evidence type="ECO:0000256" key="3">
    <source>
        <dbReference type="ARBA" id="ARBA00022729"/>
    </source>
</evidence>
<dbReference type="SUPFAM" id="SSF82171">
    <property type="entry name" value="DPP6 N-terminal domain-like"/>
    <property type="match status" value="1"/>
</dbReference>
<sequence>MIKSLRFVASAAALSIALAGAAHAQAPAGPPAASKPHVFTAKDMASLDRLSDPRVSPDGRYVLYAVRTMNYPANKAAMSLWIADLKTKMAPRRLKISDGGASSGRWSADGKAIYFISGRAGGTDQVFRTDATGETATQVTRTPFDVQAYRVASDGKTIVVGMAVFPDCADLACTEARLAAKADTKATGVVYDRLMVRHWDTWNDGTKNHLFAYALDAGGVATGQPIDLMKGFDGDTPTKPFGDDNDFAITPENDAVVFSAKVAGKDEAWTTNFDFWAVKIDGSEKPRNRTEANKAWDTAPVISPDGKFAAYRAMKRPGFEADRFAIIIRDRTTKEDRELAPAWDRSADAIAWSRDGKTIYATALDVGQGKLFAIDVKTGKVTALTGEGHVSAFDVGPNGIVYAADSLKSPSELFFLPAKGPAVKVASVSSDALKDVAWGEPEQFNFKGWNDETVHGFVLKPANFDPAKKYPVAFLIHGGPQGSFSNSWSYRWNPQVYANAGYAVVMIDFHGSTGYGQAFTDAISQHWGDRPLEDLQKGWTFATQKYAFLDADRACALGASYGGYMINWIAGNWNQPWKCLVDHDGVFDTRAMGFATEELWFTEWENGGTPWQPGTTYEKFNPALHVDKWAKPQMVVQGQLDYRIPVEQGLATFTALQRRGVPSKLLYFPNENHWVLKAQNSVQWHKEVLDWLDQWTGNTRPGR</sequence>
<dbReference type="PANTHER" id="PTHR42776">
    <property type="entry name" value="SERINE PEPTIDASE S9 FAMILY MEMBER"/>
    <property type="match status" value="1"/>
</dbReference>
<dbReference type="SUPFAM" id="SSF53474">
    <property type="entry name" value="alpha/beta-Hydrolases"/>
    <property type="match status" value="1"/>
</dbReference>
<evidence type="ECO:0000256" key="5">
    <source>
        <dbReference type="ARBA" id="ARBA00022825"/>
    </source>
</evidence>
<dbReference type="EMBL" id="QFQZ01000025">
    <property type="protein sequence ID" value="PZR34549.1"/>
    <property type="molecule type" value="Genomic_DNA"/>
</dbReference>
<dbReference type="InterPro" id="IPR001375">
    <property type="entry name" value="Peptidase_S9_cat"/>
</dbReference>
<evidence type="ECO:0000313" key="9">
    <source>
        <dbReference type="Proteomes" id="UP000249393"/>
    </source>
</evidence>